<accession>A0A226QQI2</accession>
<protein>
    <submittedName>
        <fullName evidence="1">Uncharacterized protein</fullName>
    </submittedName>
</protein>
<evidence type="ECO:0000313" key="2">
    <source>
        <dbReference type="Proteomes" id="UP000198394"/>
    </source>
</evidence>
<dbReference type="RefSeq" id="WP_089097184.1">
    <property type="nucleotide sequence ID" value="NZ_NDYL01000001.1"/>
</dbReference>
<reference evidence="1 2" key="1">
    <citation type="submission" date="2017-04" db="EMBL/GenBank/DDBJ databases">
        <title>The genome sequence of Parageobacillus galactosidasius DSM 18751.</title>
        <authorList>
            <person name="Ramaloko W.T."/>
            <person name="Koen N."/>
            <person name="Polliack S."/>
            <person name="Aliyu H."/>
            <person name="Lebre P."/>
            <person name="Mohr T."/>
            <person name="Oswald F."/>
            <person name="Zwick M."/>
            <person name="Neumann A."/>
            <person name="Syldatk C."/>
            <person name="Cowan D."/>
            <person name="De Maayer P."/>
        </authorList>
    </citation>
    <scope>NUCLEOTIDE SEQUENCE [LARGE SCALE GENOMIC DNA]</scope>
    <source>
        <strain evidence="1 2">DSM 18751</strain>
    </source>
</reference>
<proteinExistence type="predicted"/>
<dbReference type="EMBL" id="NDYL01000001">
    <property type="protein sequence ID" value="OXB94731.1"/>
    <property type="molecule type" value="Genomic_DNA"/>
</dbReference>
<dbReference type="AlphaFoldDB" id="A0A226QQI2"/>
<dbReference type="Proteomes" id="UP000198394">
    <property type="component" value="Unassembled WGS sequence"/>
</dbReference>
<name>A0A226QQI2_9BACL</name>
<sequence>MAQTGVVKQLQEGLVFECSLAEQCKALHNGQLPAKKNCLLSVDHGDRCRAWDNQHFTWLIHKDPNLIEQL</sequence>
<organism evidence="1 2">
    <name type="scientific">Parageobacillus galactosidasius</name>
    <dbReference type="NCBI Taxonomy" id="883812"/>
    <lineage>
        <taxon>Bacteria</taxon>
        <taxon>Bacillati</taxon>
        <taxon>Bacillota</taxon>
        <taxon>Bacilli</taxon>
        <taxon>Bacillales</taxon>
        <taxon>Anoxybacillaceae</taxon>
        <taxon>Parageobacillus</taxon>
    </lineage>
</organism>
<keyword evidence="2" id="KW-1185">Reference proteome</keyword>
<evidence type="ECO:0000313" key="1">
    <source>
        <dbReference type="EMBL" id="OXB94731.1"/>
    </source>
</evidence>
<comment type="caution">
    <text evidence="1">The sequence shown here is derived from an EMBL/GenBank/DDBJ whole genome shotgun (WGS) entry which is preliminary data.</text>
</comment>
<gene>
    <name evidence="1" type="ORF">B9L23_07660</name>
</gene>